<feature type="region of interest" description="Disordered" evidence="1">
    <location>
        <begin position="55"/>
        <end position="88"/>
    </location>
</feature>
<dbReference type="Proteomes" id="UP000011668">
    <property type="component" value="Unassembled WGS sequence"/>
</dbReference>
<name>L8X0N1_THACA</name>
<sequence length="120" mass="11785">MGLLCGLGRAEAGAFDRRGRSGVGGVTDGKAGSPFGVWDMAPNKLVAPADSIATPSATSLDHTASQYPGSRPTKPLASSPTTGRSAVGGSMLSSLATSIAVTGPDDLLPSDGLFVASPGV</sequence>
<dbReference type="AlphaFoldDB" id="L8X0N1"/>
<evidence type="ECO:0000313" key="2">
    <source>
        <dbReference type="EMBL" id="ELU42179.1"/>
    </source>
</evidence>
<organism evidence="2 3">
    <name type="scientific">Thanatephorus cucumeris (strain AG1-IA)</name>
    <name type="common">Rice sheath blight fungus</name>
    <name type="synonym">Rhizoctonia solani</name>
    <dbReference type="NCBI Taxonomy" id="983506"/>
    <lineage>
        <taxon>Eukaryota</taxon>
        <taxon>Fungi</taxon>
        <taxon>Dikarya</taxon>
        <taxon>Basidiomycota</taxon>
        <taxon>Agaricomycotina</taxon>
        <taxon>Agaricomycetes</taxon>
        <taxon>Cantharellales</taxon>
        <taxon>Ceratobasidiaceae</taxon>
        <taxon>Rhizoctonia</taxon>
        <taxon>Rhizoctonia solani AG-1</taxon>
    </lineage>
</organism>
<proteinExistence type="predicted"/>
<dbReference type="HOGENOM" id="CLU_2051262_0_0_1"/>
<feature type="compositionally biased region" description="Polar residues" evidence="1">
    <location>
        <begin position="55"/>
        <end position="68"/>
    </location>
</feature>
<accession>L8X0N1</accession>
<keyword evidence="3" id="KW-1185">Reference proteome</keyword>
<protein>
    <submittedName>
        <fullName evidence="2">Uncharacterized protein</fullName>
    </submittedName>
</protein>
<evidence type="ECO:0000256" key="1">
    <source>
        <dbReference type="SAM" id="MobiDB-lite"/>
    </source>
</evidence>
<evidence type="ECO:0000313" key="3">
    <source>
        <dbReference type="Proteomes" id="UP000011668"/>
    </source>
</evidence>
<gene>
    <name evidence="2" type="ORF">AG1IA_03791</name>
</gene>
<dbReference type="EMBL" id="AFRT01000907">
    <property type="protein sequence ID" value="ELU42179.1"/>
    <property type="molecule type" value="Genomic_DNA"/>
</dbReference>
<comment type="caution">
    <text evidence="2">The sequence shown here is derived from an EMBL/GenBank/DDBJ whole genome shotgun (WGS) entry which is preliminary data.</text>
</comment>
<reference evidence="2 3" key="1">
    <citation type="journal article" date="2013" name="Nat. Commun.">
        <title>The evolution and pathogenic mechanisms of the rice sheath blight pathogen.</title>
        <authorList>
            <person name="Zheng A."/>
            <person name="Lin R."/>
            <person name="Xu L."/>
            <person name="Qin P."/>
            <person name="Tang C."/>
            <person name="Ai P."/>
            <person name="Zhang D."/>
            <person name="Liu Y."/>
            <person name="Sun Z."/>
            <person name="Feng H."/>
            <person name="Wang Y."/>
            <person name="Chen Y."/>
            <person name="Liang X."/>
            <person name="Fu R."/>
            <person name="Li Q."/>
            <person name="Zhang J."/>
            <person name="Yu X."/>
            <person name="Xie Z."/>
            <person name="Ding L."/>
            <person name="Guan P."/>
            <person name="Tang J."/>
            <person name="Liang Y."/>
            <person name="Wang S."/>
            <person name="Deng Q."/>
            <person name="Li S."/>
            <person name="Zhu J."/>
            <person name="Wang L."/>
            <person name="Liu H."/>
            <person name="Li P."/>
        </authorList>
    </citation>
    <scope>NUCLEOTIDE SEQUENCE [LARGE SCALE GENOMIC DNA]</scope>
    <source>
        <strain evidence="3">AG-1 IA</strain>
    </source>
</reference>